<feature type="compositionally biased region" description="Basic and acidic residues" evidence="1">
    <location>
        <begin position="254"/>
        <end position="274"/>
    </location>
</feature>
<keyword evidence="2" id="KW-0472">Membrane</keyword>
<feature type="transmembrane region" description="Helical" evidence="2">
    <location>
        <begin position="111"/>
        <end position="130"/>
    </location>
</feature>
<organism evidence="3 4">
    <name type="scientific">Nocardioides panzhihuensis</name>
    <dbReference type="NCBI Taxonomy" id="860243"/>
    <lineage>
        <taxon>Bacteria</taxon>
        <taxon>Bacillati</taxon>
        <taxon>Actinomycetota</taxon>
        <taxon>Actinomycetes</taxon>
        <taxon>Propionibacteriales</taxon>
        <taxon>Nocardioidaceae</taxon>
        <taxon>Nocardioides</taxon>
    </lineage>
</organism>
<comment type="caution">
    <text evidence="3">The sequence shown here is derived from an EMBL/GenBank/DDBJ whole genome shotgun (WGS) entry which is preliminary data.</text>
</comment>
<evidence type="ECO:0000256" key="2">
    <source>
        <dbReference type="SAM" id="Phobius"/>
    </source>
</evidence>
<sequence length="280" mass="30207">MDPSALIFVALAVAWAVYLVPKALEQNATAEDGTKSRASVAISKSRRILARREATSKDSTGLVTEKSSKKSEPEPEVEAEIEIDEAEEPAPRPVPMAVRRRVARAAAKRRSIVLGVLVFGLVLVGALAGFGVFGPVWITIPGALVVAWLVTCRFSVRHQREIWARIPFPEDLPEPEPAAPPRVTFDIDQDTGDLVAVVEHDDTGEHLPAGSWKPVQTPLPTYVSKEAAPRRTVRTIDLDATGVWSSGRNAADSELVRQAEEAERAAAEAAEAARNRATGT</sequence>
<feature type="region of interest" description="Disordered" evidence="1">
    <location>
        <begin position="247"/>
        <end position="280"/>
    </location>
</feature>
<name>A0A7Z0DST8_9ACTN</name>
<dbReference type="Proteomes" id="UP000564496">
    <property type="component" value="Unassembled WGS sequence"/>
</dbReference>
<evidence type="ECO:0000313" key="3">
    <source>
        <dbReference type="EMBL" id="NYI80878.1"/>
    </source>
</evidence>
<keyword evidence="4" id="KW-1185">Reference proteome</keyword>
<protein>
    <submittedName>
        <fullName evidence="3">Uncharacterized protein</fullName>
    </submittedName>
</protein>
<dbReference type="EMBL" id="JACBZR010000001">
    <property type="protein sequence ID" value="NYI80878.1"/>
    <property type="molecule type" value="Genomic_DNA"/>
</dbReference>
<reference evidence="3 4" key="1">
    <citation type="submission" date="2020-07" db="EMBL/GenBank/DDBJ databases">
        <title>Sequencing the genomes of 1000 actinobacteria strains.</title>
        <authorList>
            <person name="Klenk H.-P."/>
        </authorList>
    </citation>
    <scope>NUCLEOTIDE SEQUENCE [LARGE SCALE GENOMIC DNA]</scope>
    <source>
        <strain evidence="3 4">DSM 26487</strain>
    </source>
</reference>
<feature type="transmembrane region" description="Helical" evidence="2">
    <location>
        <begin position="136"/>
        <end position="156"/>
    </location>
</feature>
<evidence type="ECO:0000256" key="1">
    <source>
        <dbReference type="SAM" id="MobiDB-lite"/>
    </source>
</evidence>
<keyword evidence="2" id="KW-1133">Transmembrane helix</keyword>
<keyword evidence="2" id="KW-0812">Transmembrane</keyword>
<dbReference type="RefSeq" id="WP_179661024.1">
    <property type="nucleotide sequence ID" value="NZ_JACBZR010000001.1"/>
</dbReference>
<feature type="region of interest" description="Disordered" evidence="1">
    <location>
        <begin position="53"/>
        <end position="80"/>
    </location>
</feature>
<feature type="transmembrane region" description="Helical" evidence="2">
    <location>
        <begin position="6"/>
        <end position="24"/>
    </location>
</feature>
<evidence type="ECO:0000313" key="4">
    <source>
        <dbReference type="Proteomes" id="UP000564496"/>
    </source>
</evidence>
<gene>
    <name evidence="3" type="ORF">BJ988_005526</name>
</gene>
<proteinExistence type="predicted"/>
<accession>A0A7Z0DST8</accession>
<dbReference type="AlphaFoldDB" id="A0A7Z0DST8"/>